<dbReference type="InterPro" id="IPR016563">
    <property type="entry name" value="Npl4"/>
</dbReference>
<dbReference type="InterPro" id="IPR037518">
    <property type="entry name" value="MPN"/>
</dbReference>
<dbReference type="PIRSF" id="PIRSF010052">
    <property type="entry name" value="Polyub_prc_Npl4"/>
    <property type="match status" value="1"/>
</dbReference>
<dbReference type="GO" id="GO:0031965">
    <property type="term" value="C:nuclear membrane"/>
    <property type="evidence" value="ECO:0007669"/>
    <property type="project" value="UniProtKB-SubCell"/>
</dbReference>
<keyword evidence="9" id="KW-1185">Reference proteome</keyword>
<organism evidence="8 9">
    <name type="scientific">Mortierella isabellina</name>
    <name type="common">Filamentous fungus</name>
    <name type="synonym">Umbelopsis isabellina</name>
    <dbReference type="NCBI Taxonomy" id="91625"/>
    <lineage>
        <taxon>Eukaryota</taxon>
        <taxon>Fungi</taxon>
        <taxon>Fungi incertae sedis</taxon>
        <taxon>Mucoromycota</taxon>
        <taxon>Mucoromycotina</taxon>
        <taxon>Umbelopsidomycetes</taxon>
        <taxon>Umbelopsidales</taxon>
        <taxon>Umbelopsidaceae</taxon>
        <taxon>Umbelopsis</taxon>
    </lineage>
</organism>
<comment type="subcellular location">
    <subcellularLocation>
        <location evidence="2">Cytoplasm</location>
        <location evidence="2">Perinuclear region</location>
    </subcellularLocation>
    <subcellularLocation>
        <location evidence="1">Nucleus membrane</location>
        <topology evidence="1">Peripheral membrane protein</topology>
        <orientation evidence="1">Cytoplasmic side</orientation>
    </subcellularLocation>
</comment>
<evidence type="ECO:0000313" key="8">
    <source>
        <dbReference type="EMBL" id="KAG2185962.1"/>
    </source>
</evidence>
<name>A0A8H7ULB1_MORIS</name>
<evidence type="ECO:0000256" key="6">
    <source>
        <dbReference type="SAM" id="MobiDB-lite"/>
    </source>
</evidence>
<evidence type="ECO:0000256" key="3">
    <source>
        <dbReference type="ARBA" id="ARBA00011025"/>
    </source>
</evidence>
<proteinExistence type="inferred from homology"/>
<feature type="domain" description="MPN" evidence="7">
    <location>
        <begin position="254"/>
        <end position="392"/>
    </location>
</feature>
<dbReference type="OrthoDB" id="10251089at2759"/>
<dbReference type="GO" id="GO:0048471">
    <property type="term" value="C:perinuclear region of cytoplasm"/>
    <property type="evidence" value="ECO:0007669"/>
    <property type="project" value="UniProtKB-SubCell"/>
</dbReference>
<dbReference type="InterPro" id="IPR007716">
    <property type="entry name" value="NPL4_Zn-bd_put"/>
</dbReference>
<dbReference type="PANTHER" id="PTHR12710">
    <property type="entry name" value="NUCLEAR PROTEIN LOCALIZATION 4"/>
    <property type="match status" value="1"/>
</dbReference>
<evidence type="ECO:0000259" key="7">
    <source>
        <dbReference type="PROSITE" id="PS50249"/>
    </source>
</evidence>
<accession>A0A8H7ULB1</accession>
<sequence>MLLRVRSKEGTVRITVEGNDTFKDIAEKTAAALGLSETSNMAFGKVPSPKEALPLSQLSQQTVNSAGLSHGDMIHLSFMETPHLHTSNEAVSDQQTTTDTNPGPTTEYVEIDALKNIQQDAVDDLLEKQDGLIKRGRDSEIVSDNLDVNSCRHGPNAMCDYCMPLEPYDATYLEENKIKHMSFHAYLKQLSAAQQSKAASSTITKQLPPLEEQNYKVRVPCSGGHAPWPEGICTKCQPSAITLQSQPYRLVDHIEFSSASLIDNFIHYWRATGCQRFGYLYGRYEPYTEVPLGIKAVVEAIYEPPQEDHMDGLALSLPWQEEDSINEVAAQCGLQKVGMIFTDLLDDGTGKGTVVTKRHVDSYILSSLECAFAAEMQRLHPNKSRYSPTGKFGSKFVTCVITGDDQGGIGVNGYQVSNTMVAMQEAGIVEPSMKPSVMLVKEGIPHQRYVPEVFYKYKNKYGVPVQEPAKPTFPVEYLLVNVTNGFPHNPSPTFNSAVPFGIENRQGLESQSLGLFSQRLSSCNSARDYLTSLSDFHLLCFIRSSGTLSAEEFNALCKSIVQRDEQSFSQVQHSNGWKTLEMVSRESEPATNQAASASMSRTTSTTSDVATPGTSGSVEVTCRHCTFANPARNSSCEMCGLPLD</sequence>
<feature type="region of interest" description="Disordered" evidence="6">
    <location>
        <begin position="583"/>
        <end position="613"/>
    </location>
</feature>
<dbReference type="InterPro" id="IPR029071">
    <property type="entry name" value="Ubiquitin-like_domsf"/>
</dbReference>
<protein>
    <recommendedName>
        <fullName evidence="4">Nuclear protein localization protein 4</fullName>
    </recommendedName>
</protein>
<comment type="caution">
    <text evidence="8">The sequence shown here is derived from an EMBL/GenBank/DDBJ whole genome shotgun (WGS) entry which is preliminary data.</text>
</comment>
<comment type="function">
    <text evidence="5">Involved in the import of nuclear-targeted proteins into the nucleus and the export of poly(A) RNA out of the nucleus. Has a role in the endoplasmic reticulum-associated degradation (ERAD) pathway.</text>
</comment>
<evidence type="ECO:0000256" key="5">
    <source>
        <dbReference type="ARBA" id="ARBA00024703"/>
    </source>
</evidence>
<dbReference type="InterPro" id="IPR007717">
    <property type="entry name" value="NPL4_C"/>
</dbReference>
<dbReference type="EMBL" id="JAEPQZ010000001">
    <property type="protein sequence ID" value="KAG2185962.1"/>
    <property type="molecule type" value="Genomic_DNA"/>
</dbReference>
<feature type="compositionally biased region" description="Low complexity" evidence="6">
    <location>
        <begin position="594"/>
        <end position="607"/>
    </location>
</feature>
<evidence type="ECO:0000256" key="2">
    <source>
        <dbReference type="ARBA" id="ARBA00004556"/>
    </source>
</evidence>
<evidence type="ECO:0000256" key="1">
    <source>
        <dbReference type="ARBA" id="ARBA00004335"/>
    </source>
</evidence>
<dbReference type="AlphaFoldDB" id="A0A8H7ULB1"/>
<dbReference type="Gene3D" id="3.10.20.90">
    <property type="entry name" value="Phosphatidylinositol 3-kinase Catalytic Subunit, Chain A, domain 1"/>
    <property type="match status" value="1"/>
</dbReference>
<dbReference type="Pfam" id="PF05020">
    <property type="entry name" value="zf-NPL4"/>
    <property type="match status" value="1"/>
</dbReference>
<dbReference type="Pfam" id="PF11543">
    <property type="entry name" value="UN_NPL4"/>
    <property type="match status" value="1"/>
</dbReference>
<gene>
    <name evidence="8" type="ORF">INT43_002400</name>
</gene>
<dbReference type="PANTHER" id="PTHR12710:SF0">
    <property type="entry name" value="NUCLEAR PROTEIN LOCALIZATION PROTEIN 4 HOMOLOG"/>
    <property type="match status" value="1"/>
</dbReference>
<evidence type="ECO:0000256" key="4">
    <source>
        <dbReference type="ARBA" id="ARBA00019709"/>
    </source>
</evidence>
<dbReference type="InterPro" id="IPR024682">
    <property type="entry name" value="Npl4_Ub-like_dom"/>
</dbReference>
<dbReference type="Pfam" id="PF05021">
    <property type="entry name" value="NPL4"/>
    <property type="match status" value="1"/>
</dbReference>
<dbReference type="PROSITE" id="PS50249">
    <property type="entry name" value="MPN"/>
    <property type="match status" value="1"/>
</dbReference>
<dbReference type="GO" id="GO:0006511">
    <property type="term" value="P:ubiquitin-dependent protein catabolic process"/>
    <property type="evidence" value="ECO:0007669"/>
    <property type="project" value="InterPro"/>
</dbReference>
<reference evidence="8" key="1">
    <citation type="submission" date="2020-12" db="EMBL/GenBank/DDBJ databases">
        <title>Metabolic potential, ecology and presence of endohyphal bacteria is reflected in genomic diversity of Mucoromycotina.</title>
        <authorList>
            <person name="Muszewska A."/>
            <person name="Okrasinska A."/>
            <person name="Steczkiewicz K."/>
            <person name="Drgas O."/>
            <person name="Orlowska M."/>
            <person name="Perlinska-Lenart U."/>
            <person name="Aleksandrzak-Piekarczyk T."/>
            <person name="Szatraj K."/>
            <person name="Zielenkiewicz U."/>
            <person name="Pilsyk S."/>
            <person name="Malc E."/>
            <person name="Mieczkowski P."/>
            <person name="Kruszewska J.S."/>
            <person name="Biernat P."/>
            <person name="Pawlowska J."/>
        </authorList>
    </citation>
    <scope>NUCLEOTIDE SEQUENCE</scope>
    <source>
        <strain evidence="8">WA0000067209</strain>
    </source>
</reference>
<dbReference type="Proteomes" id="UP000654370">
    <property type="component" value="Unassembled WGS sequence"/>
</dbReference>
<dbReference type="SUPFAM" id="SSF54236">
    <property type="entry name" value="Ubiquitin-like"/>
    <property type="match status" value="1"/>
</dbReference>
<dbReference type="GO" id="GO:0031625">
    <property type="term" value="F:ubiquitin protein ligase binding"/>
    <property type="evidence" value="ECO:0007669"/>
    <property type="project" value="TreeGrafter"/>
</dbReference>
<comment type="similarity">
    <text evidence="3">Belongs to the NPL4 family.</text>
</comment>
<dbReference type="GO" id="GO:0043130">
    <property type="term" value="F:ubiquitin binding"/>
    <property type="evidence" value="ECO:0007669"/>
    <property type="project" value="TreeGrafter"/>
</dbReference>
<evidence type="ECO:0000313" key="9">
    <source>
        <dbReference type="Proteomes" id="UP000654370"/>
    </source>
</evidence>
<dbReference type="CDD" id="cd08061">
    <property type="entry name" value="MPN_NPL4"/>
    <property type="match status" value="1"/>
</dbReference>